<evidence type="ECO:0000313" key="2">
    <source>
        <dbReference type="Proteomes" id="UP000314294"/>
    </source>
</evidence>
<dbReference type="Proteomes" id="UP000314294">
    <property type="component" value="Unassembled WGS sequence"/>
</dbReference>
<keyword evidence="2" id="KW-1185">Reference proteome</keyword>
<reference evidence="1 2" key="1">
    <citation type="submission" date="2019-03" db="EMBL/GenBank/DDBJ databases">
        <title>First draft genome of Liparis tanakae, snailfish: a comprehensive survey of snailfish specific genes.</title>
        <authorList>
            <person name="Kim W."/>
            <person name="Song I."/>
            <person name="Jeong J.-H."/>
            <person name="Kim D."/>
            <person name="Kim S."/>
            <person name="Ryu S."/>
            <person name="Song J.Y."/>
            <person name="Lee S.K."/>
        </authorList>
    </citation>
    <scope>NUCLEOTIDE SEQUENCE [LARGE SCALE GENOMIC DNA]</scope>
    <source>
        <tissue evidence="1">Muscle</tissue>
    </source>
</reference>
<dbReference type="EMBL" id="SRLO01000923">
    <property type="protein sequence ID" value="TNN44108.1"/>
    <property type="molecule type" value="Genomic_DNA"/>
</dbReference>
<organism evidence="1 2">
    <name type="scientific">Liparis tanakae</name>
    <name type="common">Tanaka's snailfish</name>
    <dbReference type="NCBI Taxonomy" id="230148"/>
    <lineage>
        <taxon>Eukaryota</taxon>
        <taxon>Metazoa</taxon>
        <taxon>Chordata</taxon>
        <taxon>Craniata</taxon>
        <taxon>Vertebrata</taxon>
        <taxon>Euteleostomi</taxon>
        <taxon>Actinopterygii</taxon>
        <taxon>Neopterygii</taxon>
        <taxon>Teleostei</taxon>
        <taxon>Neoteleostei</taxon>
        <taxon>Acanthomorphata</taxon>
        <taxon>Eupercaria</taxon>
        <taxon>Perciformes</taxon>
        <taxon>Cottioidei</taxon>
        <taxon>Cottales</taxon>
        <taxon>Liparidae</taxon>
        <taxon>Liparis</taxon>
    </lineage>
</organism>
<dbReference type="AlphaFoldDB" id="A0A4Z2FSH5"/>
<sequence>MLLQNSWNFQMCSITCFTLSPDSLSEREAHVGGTESYGVQHLRKDCSSCWPSEVSPLLRFSLSESLRLASDVTTLASVPRSPWPGSIWRQTRLFADK</sequence>
<evidence type="ECO:0000313" key="1">
    <source>
        <dbReference type="EMBL" id="TNN44108.1"/>
    </source>
</evidence>
<proteinExistence type="predicted"/>
<accession>A0A4Z2FSH5</accession>
<protein>
    <submittedName>
        <fullName evidence="1">Uncharacterized protein</fullName>
    </submittedName>
</protein>
<name>A0A4Z2FSH5_9TELE</name>
<gene>
    <name evidence="1" type="ORF">EYF80_045695</name>
</gene>
<comment type="caution">
    <text evidence="1">The sequence shown here is derived from an EMBL/GenBank/DDBJ whole genome shotgun (WGS) entry which is preliminary data.</text>
</comment>